<evidence type="ECO:0000259" key="4">
    <source>
        <dbReference type="Pfam" id="PF00135"/>
    </source>
</evidence>
<dbReference type="Proteomes" id="UP000570514">
    <property type="component" value="Unassembled WGS sequence"/>
</dbReference>
<reference evidence="5 6" key="1">
    <citation type="submission" date="2020-03" db="EMBL/GenBank/DDBJ databases">
        <title>Genomic Encyclopedia of Type Strains, Phase IV (KMG-IV): sequencing the most valuable type-strain genomes for metagenomic binning, comparative biology and taxonomic classification.</title>
        <authorList>
            <person name="Goeker M."/>
        </authorList>
    </citation>
    <scope>NUCLEOTIDE SEQUENCE [LARGE SCALE GENOMIC DNA]</scope>
    <source>
        <strain evidence="5 6">DSM 19867</strain>
    </source>
</reference>
<keyword evidence="2 3" id="KW-0378">Hydrolase</keyword>
<dbReference type="SUPFAM" id="SSF53474">
    <property type="entry name" value="alpha/beta-Hydrolases"/>
    <property type="match status" value="1"/>
</dbReference>
<dbReference type="EC" id="3.1.1.-" evidence="3"/>
<dbReference type="GO" id="GO:0016787">
    <property type="term" value="F:hydrolase activity"/>
    <property type="evidence" value="ECO:0007669"/>
    <property type="project" value="UniProtKB-KW"/>
</dbReference>
<protein>
    <recommendedName>
        <fullName evidence="3">Carboxylic ester hydrolase</fullName>
        <ecNumber evidence="3">3.1.1.-</ecNumber>
    </recommendedName>
</protein>
<gene>
    <name evidence="5" type="ORF">FHS83_001728</name>
</gene>
<accession>A0A846MZM8</accession>
<dbReference type="PANTHER" id="PTHR11559">
    <property type="entry name" value="CARBOXYLESTERASE"/>
    <property type="match status" value="1"/>
</dbReference>
<dbReference type="Gene3D" id="3.40.50.1820">
    <property type="entry name" value="alpha/beta hydrolase"/>
    <property type="match status" value="1"/>
</dbReference>
<comment type="caution">
    <text evidence="5">The sequence shown here is derived from an EMBL/GenBank/DDBJ whole genome shotgun (WGS) entry which is preliminary data.</text>
</comment>
<evidence type="ECO:0000256" key="3">
    <source>
        <dbReference type="RuleBase" id="RU361235"/>
    </source>
</evidence>
<dbReference type="AlphaFoldDB" id="A0A846MZM8"/>
<feature type="domain" description="Carboxylesterase type B" evidence="4">
    <location>
        <begin position="44"/>
        <end position="548"/>
    </location>
</feature>
<name>A0A846MZM8_9PROT</name>
<evidence type="ECO:0000313" key="5">
    <source>
        <dbReference type="EMBL" id="NIK88410.1"/>
    </source>
</evidence>
<proteinExistence type="inferred from homology"/>
<dbReference type="EMBL" id="JAASRM010000001">
    <property type="protein sequence ID" value="NIK88410.1"/>
    <property type="molecule type" value="Genomic_DNA"/>
</dbReference>
<dbReference type="PROSITE" id="PS00122">
    <property type="entry name" value="CARBOXYLESTERASE_B_1"/>
    <property type="match status" value="1"/>
</dbReference>
<dbReference type="InterPro" id="IPR050309">
    <property type="entry name" value="Type-B_Carboxylest/Lipase"/>
</dbReference>
<sequence length="552" mass="59177">MADLMHRRGLLQMSGAVIAAPYLWLPTRAEEPQWATQTVAPFVEVEIASGKIKGGHSRGALAFKAIPYAGSVSGKNRFKAPPPVESWTGVRDCTRLGSPAPQGPGTTFGEHEPKPAEDCLILNVWTPAVKDGGKRPVMFYLHGGGFTTGSGGQNIQDGSHLAATYDVVVVAINHRLGLLGYLYLGELGDYPESGNQGQLDMVAALSWVKQNISVFGGDPNNVMVFGESGGGYKTAMLMGMPSAHGLFHKAGIQSGPGLRGMSRAEATETTRRVLAAFNLTDPAKLFDVPVEKILGLQLAEGKGALATPTKEWAAHHAPKPGDRSMAGTFGPVTDGKVLPADPFDPVPTPLSASMPLLIGNTRDEAVFFYRDDPAFFKKDEAAVRAMAQQALGAKGDEVLALYKKNRPNASPAELVIAVATAMSFGNDTITLADRKSQQPAPVYRYRYDYQSNAPVKGSDWTIRAGHASDISLVFLNQEILDLQGNGPGLNEAAHAMSSYFTSFARNAAPKAANQPAWPRYSTAKRPVMLINSQCQVVNDPDSEERKFWQSRG</sequence>
<organism evidence="5 6">
    <name type="scientific">Rhizomicrobium palustre</name>
    <dbReference type="NCBI Taxonomy" id="189966"/>
    <lineage>
        <taxon>Bacteria</taxon>
        <taxon>Pseudomonadati</taxon>
        <taxon>Pseudomonadota</taxon>
        <taxon>Alphaproteobacteria</taxon>
        <taxon>Micropepsales</taxon>
        <taxon>Micropepsaceae</taxon>
        <taxon>Rhizomicrobium</taxon>
    </lineage>
</organism>
<dbReference type="RefSeq" id="WP_167082590.1">
    <property type="nucleotide sequence ID" value="NZ_BAAADC010000001.1"/>
</dbReference>
<keyword evidence="6" id="KW-1185">Reference proteome</keyword>
<evidence type="ECO:0000256" key="1">
    <source>
        <dbReference type="ARBA" id="ARBA00005964"/>
    </source>
</evidence>
<dbReference type="InterPro" id="IPR019826">
    <property type="entry name" value="Carboxylesterase_B_AS"/>
</dbReference>
<comment type="similarity">
    <text evidence="1 3">Belongs to the type-B carboxylesterase/lipase family.</text>
</comment>
<dbReference type="InterPro" id="IPR002018">
    <property type="entry name" value="CarbesteraseB"/>
</dbReference>
<dbReference type="Pfam" id="PF00135">
    <property type="entry name" value="COesterase"/>
    <property type="match status" value="1"/>
</dbReference>
<dbReference type="InterPro" id="IPR029058">
    <property type="entry name" value="AB_hydrolase_fold"/>
</dbReference>
<evidence type="ECO:0000313" key="6">
    <source>
        <dbReference type="Proteomes" id="UP000570514"/>
    </source>
</evidence>
<evidence type="ECO:0000256" key="2">
    <source>
        <dbReference type="ARBA" id="ARBA00022801"/>
    </source>
</evidence>